<evidence type="ECO:0000256" key="1">
    <source>
        <dbReference type="SAM" id="MobiDB-lite"/>
    </source>
</evidence>
<name>A0A975WA10_9RHOB</name>
<evidence type="ECO:0000313" key="3">
    <source>
        <dbReference type="Proteomes" id="UP000182932"/>
    </source>
</evidence>
<dbReference type="Proteomes" id="UP000182932">
    <property type="component" value="Unassembled WGS sequence"/>
</dbReference>
<dbReference type="AlphaFoldDB" id="A0A975WA10"/>
<keyword evidence="3" id="KW-1185">Reference proteome</keyword>
<sequence>MVEMIADVLLVAGALGAGVYCYVLARRLSRFNDLETGVGGAVAVLSAQVDDLTRTLQAAQSAAQGSSRSLEDLTGRAETVSRKLELLVASMHDIPDQPPPAPCQEAEDAPPAPVFSRHSRDAGRAQ</sequence>
<comment type="caution">
    <text evidence="2">The sequence shown here is derived from an EMBL/GenBank/DDBJ whole genome shotgun (WGS) entry which is preliminary data.</text>
</comment>
<organism evidence="2 3">
    <name type="scientific">Marinovum algicola</name>
    <dbReference type="NCBI Taxonomy" id="42444"/>
    <lineage>
        <taxon>Bacteria</taxon>
        <taxon>Pseudomonadati</taxon>
        <taxon>Pseudomonadota</taxon>
        <taxon>Alphaproteobacteria</taxon>
        <taxon>Rhodobacterales</taxon>
        <taxon>Roseobacteraceae</taxon>
        <taxon>Marinovum</taxon>
    </lineage>
</organism>
<gene>
    <name evidence="2" type="ORF">SAMN04487940_106113</name>
</gene>
<dbReference type="EMBL" id="FNYY01000006">
    <property type="protein sequence ID" value="SEJ47681.1"/>
    <property type="molecule type" value="Genomic_DNA"/>
</dbReference>
<feature type="region of interest" description="Disordered" evidence="1">
    <location>
        <begin position="91"/>
        <end position="126"/>
    </location>
</feature>
<evidence type="ECO:0000313" key="2">
    <source>
        <dbReference type="EMBL" id="SEJ47681.1"/>
    </source>
</evidence>
<proteinExistence type="predicted"/>
<accession>A0A975WA10</accession>
<reference evidence="2 3" key="1">
    <citation type="submission" date="2016-10" db="EMBL/GenBank/DDBJ databases">
        <authorList>
            <person name="Varghese N."/>
            <person name="Submissions S."/>
        </authorList>
    </citation>
    <scope>NUCLEOTIDE SEQUENCE [LARGE SCALE GENOMIC DNA]</scope>
    <source>
        <strain evidence="2 3">FF3</strain>
    </source>
</reference>
<protein>
    <submittedName>
        <fullName evidence="2">Uncharacterized protein</fullName>
    </submittedName>
</protein>